<sequence>MCPAPLSSLKPGQLFYDTQHEQNAVVLGHNGIGWLFQYEDGDIVELGGPTYPNYLSDQMVYMPASREVERRRPTLDKACHPAEHVFFADPTTPHERDDESVRCAICGLEREVLIDDLGQPFDFINILTRGKCQHCKKEIPPGEPEHASHTDFYTCTDCHDEVKDMSWAEYTAEFGPLYQ</sequence>
<reference evidence="1 2" key="1">
    <citation type="journal article" date="2019" name="Int. J. Syst. Evol. Microbiol.">
        <title>The Global Catalogue of Microorganisms (GCM) 10K type strain sequencing project: providing services to taxonomists for standard genome sequencing and annotation.</title>
        <authorList>
            <consortium name="The Broad Institute Genomics Platform"/>
            <consortium name="The Broad Institute Genome Sequencing Center for Infectious Disease"/>
            <person name="Wu L."/>
            <person name="Ma J."/>
        </authorList>
    </citation>
    <scope>NUCLEOTIDE SEQUENCE [LARGE SCALE GENOMIC DNA]</scope>
    <source>
        <strain evidence="1 2">CGMCC 1.12689</strain>
    </source>
</reference>
<protein>
    <submittedName>
        <fullName evidence="1">Uncharacterized protein</fullName>
    </submittedName>
</protein>
<proteinExistence type="predicted"/>
<keyword evidence="2" id="KW-1185">Reference proteome</keyword>
<gene>
    <name evidence="1" type="ORF">ACFR9T_06230</name>
</gene>
<dbReference type="AlphaFoldDB" id="A0ABD6BZX2"/>
<name>A0ABD6BZX2_9EURY</name>
<comment type="caution">
    <text evidence="1">The sequence shown here is derived from an EMBL/GenBank/DDBJ whole genome shotgun (WGS) entry which is preliminary data.</text>
</comment>
<evidence type="ECO:0000313" key="1">
    <source>
        <dbReference type="EMBL" id="MFD1570184.1"/>
    </source>
</evidence>
<accession>A0ABD6BZX2</accession>
<organism evidence="1 2">
    <name type="scientific">Halorubrum laminariae</name>
    <dbReference type="NCBI Taxonomy" id="1433523"/>
    <lineage>
        <taxon>Archaea</taxon>
        <taxon>Methanobacteriati</taxon>
        <taxon>Methanobacteriota</taxon>
        <taxon>Stenosarchaea group</taxon>
        <taxon>Halobacteria</taxon>
        <taxon>Halobacteriales</taxon>
        <taxon>Haloferacaceae</taxon>
        <taxon>Halorubrum</taxon>
    </lineage>
</organism>
<dbReference type="RefSeq" id="WP_256397010.1">
    <property type="nucleotide sequence ID" value="NZ_JANHDL010000004.1"/>
</dbReference>
<evidence type="ECO:0000313" key="2">
    <source>
        <dbReference type="Proteomes" id="UP001597185"/>
    </source>
</evidence>
<dbReference type="EMBL" id="JBHUDB010000002">
    <property type="protein sequence ID" value="MFD1570184.1"/>
    <property type="molecule type" value="Genomic_DNA"/>
</dbReference>
<dbReference type="Proteomes" id="UP001597185">
    <property type="component" value="Unassembled WGS sequence"/>
</dbReference>